<dbReference type="AlphaFoldDB" id="A0A165L7G6"/>
<evidence type="ECO:0000313" key="3">
    <source>
        <dbReference type="EMBL" id="KZV97462.1"/>
    </source>
</evidence>
<dbReference type="InterPro" id="IPR050309">
    <property type="entry name" value="Type-B_Carboxylest/Lipase"/>
</dbReference>
<keyword evidence="3" id="KW-0378">Hydrolase</keyword>
<evidence type="ECO:0000313" key="4">
    <source>
        <dbReference type="Proteomes" id="UP000077266"/>
    </source>
</evidence>
<dbReference type="PANTHER" id="PTHR11559">
    <property type="entry name" value="CARBOXYLESTERASE"/>
    <property type="match status" value="1"/>
</dbReference>
<dbReference type="InterPro" id="IPR029058">
    <property type="entry name" value="AB_hydrolase_fold"/>
</dbReference>
<dbReference type="GO" id="GO:0016787">
    <property type="term" value="F:hydrolase activity"/>
    <property type="evidence" value="ECO:0007669"/>
    <property type="project" value="UniProtKB-KW"/>
</dbReference>
<sequence>MLSRHLNARTEARPRYIIVGAVVAFSIVLLSTAYLYRDSRPGLWITRYTAADAGSDYALARVRIGSVVHQGREDNGVQFFGGMRYATPRRFAPAVPYVDIRELTVDAKRWGNMCMQRPTAKRPLEELSEDCLSLNVIRPSQAPVGQTLPVLVWIYGSGFQSGAPKMYDGTTIVRRSIQLATPIVFVSMDYRLGAWSRPHDLALDDQAIALKWIKENVHAFCGDANRTTLVGQSSGAMSIWHHVARATTPEDVWWRGVIAQSGAIDSFPFYQPSIREPYFRRFASAAGCKPTDALECLRKVENSHSLLEAYMDVMMAANDLVSNPNATGAEDLVDVGVYGKYPWMPNADSLVDGWETRLKTNMNGKNALVGVNLDEGYDMLTDEVRNEAAALSLLIRSLNSSTRALRLWDAHDESPRARAAQIIGDIIFQAPMRATARALGAYYYLYAHSRNQAPVTHGEELCALFRPDECGVGYVVQDRWISFVAHGHPGDEQWKPYPSALRLDAEPRAIPLWRVKQLQIAEDVVKEMRDEWAGR</sequence>
<dbReference type="STRING" id="1314781.A0A165L7G6"/>
<dbReference type="ESTHER" id="exigl-a0a165l7g6">
    <property type="family name" value="Fungal_carboxylesterase_lipase"/>
</dbReference>
<keyword evidence="1" id="KW-0472">Membrane</keyword>
<accession>A0A165L7G6</accession>
<feature type="domain" description="Carboxylesterase type B" evidence="2">
    <location>
        <begin position="65"/>
        <end position="497"/>
    </location>
</feature>
<dbReference type="OrthoDB" id="408631at2759"/>
<keyword evidence="1" id="KW-1133">Transmembrane helix</keyword>
<dbReference type="InParanoid" id="A0A165L7G6"/>
<dbReference type="Pfam" id="PF00135">
    <property type="entry name" value="COesterase"/>
    <property type="match status" value="1"/>
</dbReference>
<evidence type="ECO:0000256" key="1">
    <source>
        <dbReference type="SAM" id="Phobius"/>
    </source>
</evidence>
<reference evidence="3 4" key="1">
    <citation type="journal article" date="2016" name="Mol. Biol. Evol.">
        <title>Comparative Genomics of Early-Diverging Mushroom-Forming Fungi Provides Insights into the Origins of Lignocellulose Decay Capabilities.</title>
        <authorList>
            <person name="Nagy L.G."/>
            <person name="Riley R."/>
            <person name="Tritt A."/>
            <person name="Adam C."/>
            <person name="Daum C."/>
            <person name="Floudas D."/>
            <person name="Sun H."/>
            <person name="Yadav J.S."/>
            <person name="Pangilinan J."/>
            <person name="Larsson K.H."/>
            <person name="Matsuura K."/>
            <person name="Barry K."/>
            <person name="Labutti K."/>
            <person name="Kuo R."/>
            <person name="Ohm R.A."/>
            <person name="Bhattacharya S.S."/>
            <person name="Shirouzu T."/>
            <person name="Yoshinaga Y."/>
            <person name="Martin F.M."/>
            <person name="Grigoriev I.V."/>
            <person name="Hibbett D.S."/>
        </authorList>
    </citation>
    <scope>NUCLEOTIDE SEQUENCE [LARGE SCALE GENOMIC DNA]</scope>
    <source>
        <strain evidence="3 4">HHB12029</strain>
    </source>
</reference>
<dbReference type="InterPro" id="IPR002018">
    <property type="entry name" value="CarbesteraseB"/>
</dbReference>
<dbReference type="SUPFAM" id="SSF53474">
    <property type="entry name" value="alpha/beta-Hydrolases"/>
    <property type="match status" value="1"/>
</dbReference>
<organism evidence="3 4">
    <name type="scientific">Exidia glandulosa HHB12029</name>
    <dbReference type="NCBI Taxonomy" id="1314781"/>
    <lineage>
        <taxon>Eukaryota</taxon>
        <taxon>Fungi</taxon>
        <taxon>Dikarya</taxon>
        <taxon>Basidiomycota</taxon>
        <taxon>Agaricomycotina</taxon>
        <taxon>Agaricomycetes</taxon>
        <taxon>Auriculariales</taxon>
        <taxon>Exidiaceae</taxon>
        <taxon>Exidia</taxon>
    </lineage>
</organism>
<evidence type="ECO:0000259" key="2">
    <source>
        <dbReference type="Pfam" id="PF00135"/>
    </source>
</evidence>
<gene>
    <name evidence="3" type="ORF">EXIGLDRAFT_832867</name>
</gene>
<protein>
    <submittedName>
        <fullName evidence="3">Alpha/beta-hydrolase</fullName>
    </submittedName>
</protein>
<keyword evidence="1" id="KW-0812">Transmembrane</keyword>
<dbReference type="Gene3D" id="3.40.50.1820">
    <property type="entry name" value="alpha/beta hydrolase"/>
    <property type="match status" value="1"/>
</dbReference>
<name>A0A165L7G6_EXIGL</name>
<dbReference type="EMBL" id="KV425930">
    <property type="protein sequence ID" value="KZV97462.1"/>
    <property type="molecule type" value="Genomic_DNA"/>
</dbReference>
<feature type="transmembrane region" description="Helical" evidence="1">
    <location>
        <begin position="16"/>
        <end position="36"/>
    </location>
</feature>
<dbReference type="Proteomes" id="UP000077266">
    <property type="component" value="Unassembled WGS sequence"/>
</dbReference>
<proteinExistence type="predicted"/>
<keyword evidence="4" id="KW-1185">Reference proteome</keyword>